<dbReference type="SUPFAM" id="SSF55781">
    <property type="entry name" value="GAF domain-like"/>
    <property type="match status" value="1"/>
</dbReference>
<feature type="transmembrane region" description="Helical" evidence="2">
    <location>
        <begin position="89"/>
        <end position="109"/>
    </location>
</feature>
<evidence type="ECO:0000313" key="4">
    <source>
        <dbReference type="Proteomes" id="UP000198647"/>
    </source>
</evidence>
<evidence type="ECO:0000256" key="1">
    <source>
        <dbReference type="SAM" id="Coils"/>
    </source>
</evidence>
<dbReference type="Proteomes" id="UP000198647">
    <property type="component" value="Unassembled WGS sequence"/>
</dbReference>
<evidence type="ECO:0000256" key="2">
    <source>
        <dbReference type="SAM" id="Phobius"/>
    </source>
</evidence>
<dbReference type="EMBL" id="FNOS01000001">
    <property type="protein sequence ID" value="SDX39989.1"/>
    <property type="molecule type" value="Genomic_DNA"/>
</dbReference>
<evidence type="ECO:0000313" key="3">
    <source>
        <dbReference type="EMBL" id="SDX39989.1"/>
    </source>
</evidence>
<sequence>MIYRQSSIIRKSIELILVIAGLGMIDQILGLEMREWTLNPFLITVLLFSLRYGLTIGISSFLLVLAYYLADMVIGGGDVFLVFYSFDRFINVALLLLVAVIGGMYGTSFRERYESLSDRNSELYEENENVKEVIQSVEESMKAMQNRVLESEYTLTKIYQVGKALDQPTPYLIRNEAIEIISDLFQSREVAIYHVDASFSAMRLSVKRGGPDAFLQTIFVSGEDSMLQRLFSNKTVTIRSVEDDEDAPVLAGPIIQNGKVQEVLIINDLDFERLTNYEIQILSVLLDWLSDRIEKSRASMQKEEEKKMYPGTRIYFKEAFEEKVIEQQDRKEKFDVDYSVIEVPYVNAGTVSKVEMEIILRSYLREVDIVGFEEGTGVFYFLLPGTGPENAGIVKDRIQKVMDEKVVQYVQ</sequence>
<reference evidence="3 4" key="1">
    <citation type="submission" date="2016-10" db="EMBL/GenBank/DDBJ databases">
        <authorList>
            <person name="Varghese N."/>
            <person name="Submissions S."/>
        </authorList>
    </citation>
    <scope>NUCLEOTIDE SEQUENCE [LARGE SCALE GENOMIC DNA]</scope>
    <source>
        <strain evidence="3 4">DSM 20748</strain>
    </source>
</reference>
<dbReference type="Gene3D" id="3.30.450.40">
    <property type="match status" value="1"/>
</dbReference>
<feature type="coiled-coil region" evidence="1">
    <location>
        <begin position="113"/>
        <end position="147"/>
    </location>
</feature>
<dbReference type="RefSeq" id="WP_093105190.1">
    <property type="nucleotide sequence ID" value="NZ_FNOS01000001.1"/>
</dbReference>
<keyword evidence="2" id="KW-1133">Transmembrane helix</keyword>
<keyword evidence="4" id="KW-1185">Reference proteome</keyword>
<organism evidence="3 4">
    <name type="scientific">Salimicrobium album</name>
    <dbReference type="NCBI Taxonomy" id="50717"/>
    <lineage>
        <taxon>Bacteria</taxon>
        <taxon>Bacillati</taxon>
        <taxon>Bacillota</taxon>
        <taxon>Bacilli</taxon>
        <taxon>Bacillales</taxon>
        <taxon>Bacillaceae</taxon>
        <taxon>Salimicrobium</taxon>
    </lineage>
</organism>
<feature type="transmembrane region" description="Helical" evidence="2">
    <location>
        <begin position="12"/>
        <end position="30"/>
    </location>
</feature>
<accession>A0A1H3BFZ0</accession>
<proteinExistence type="predicted"/>
<comment type="caution">
    <text evidence="3">The sequence shown here is derived from an EMBL/GenBank/DDBJ whole genome shotgun (WGS) entry which is preliminary data.</text>
</comment>
<keyword evidence="2" id="KW-0812">Transmembrane</keyword>
<name>A0A1H3BFZ0_9BACI</name>
<evidence type="ECO:0008006" key="5">
    <source>
        <dbReference type="Google" id="ProtNLM"/>
    </source>
</evidence>
<protein>
    <recommendedName>
        <fullName evidence="5">GAF domain-containing protein</fullName>
    </recommendedName>
</protein>
<gene>
    <name evidence="3" type="ORF">SAMN04488081_0400</name>
</gene>
<dbReference type="InterPro" id="IPR029016">
    <property type="entry name" value="GAF-like_dom_sf"/>
</dbReference>
<keyword evidence="1" id="KW-0175">Coiled coil</keyword>
<keyword evidence="2" id="KW-0472">Membrane</keyword>